<evidence type="ECO:0000313" key="13">
    <source>
        <dbReference type="Proteomes" id="UP000182045"/>
    </source>
</evidence>
<keyword evidence="3" id="KW-0809">Transit peptide</keyword>
<dbReference type="OrthoDB" id="7419852at2"/>
<evidence type="ECO:0000256" key="2">
    <source>
        <dbReference type="ARBA" id="ARBA00022857"/>
    </source>
</evidence>
<evidence type="ECO:0000259" key="9">
    <source>
        <dbReference type="Pfam" id="PF13460"/>
    </source>
</evidence>
<proteinExistence type="predicted"/>
<reference evidence="11 12" key="1">
    <citation type="submission" date="2015-09" db="EMBL/GenBank/DDBJ databases">
        <title>Identification and resolution of microdiversity through metagenomic sequencing of parallel consortia.</title>
        <authorList>
            <person name="Nelson W.C."/>
            <person name="Romine M.F."/>
            <person name="Lindemann S.R."/>
        </authorList>
    </citation>
    <scope>NUCLEOTIDE SEQUENCE [LARGE SCALE GENOMIC DNA]</scope>
    <source>
        <strain evidence="11">HL-91</strain>
    </source>
</reference>
<evidence type="ECO:0000256" key="5">
    <source>
        <dbReference type="ARBA" id="ARBA00023171"/>
    </source>
</evidence>
<dbReference type="GO" id="GO:0015995">
    <property type="term" value="P:chlorophyll biosynthetic process"/>
    <property type="evidence" value="ECO:0007669"/>
    <property type="project" value="UniProtKB-UniPathway"/>
</dbReference>
<evidence type="ECO:0000313" key="12">
    <source>
        <dbReference type="Proteomes" id="UP000050413"/>
    </source>
</evidence>
<dbReference type="InterPro" id="IPR016040">
    <property type="entry name" value="NAD(P)-bd_dom"/>
</dbReference>
<keyword evidence="4 11" id="KW-0560">Oxidoreductase</keyword>
<dbReference type="PATRIC" id="fig|1666912.4.peg.699"/>
<gene>
    <name evidence="10" type="ORF">Ga0058931_2726</name>
    <name evidence="11" type="ORF">HLUCCA05_14180</name>
</gene>
<name>A0A0P7X0A5_9RHOB</name>
<accession>A0A0P7X0A5</accession>
<organism evidence="11 12">
    <name type="scientific">Roseibaca calidilacus</name>
    <dbReference type="NCBI Taxonomy" id="1666912"/>
    <lineage>
        <taxon>Bacteria</taxon>
        <taxon>Pseudomonadati</taxon>
        <taxon>Pseudomonadota</taxon>
        <taxon>Alphaproteobacteria</taxon>
        <taxon>Rhodobacterales</taxon>
        <taxon>Paracoccaceae</taxon>
        <taxon>Roseinatronobacter</taxon>
    </lineage>
</organism>
<dbReference type="RefSeq" id="WP_072246802.1">
    <property type="nucleotide sequence ID" value="NZ_FBYC01000004.1"/>
</dbReference>
<sequence length="310" mass="32641">MKVLVTGASGTIGRAVLARLLAEGHDVTCLARSGRHLPDAVARLEADLTQPKALAPGALAGIEAVISCMASRSGTPADAWAVDHAAQSALLRAAKGAGVGQFVLLSAICVQKPLLEFQRAKLAFEAELQASNLRHAIVRPTAFFKSLSGQVARVRAGKPFLLFGDGRLTACKPISDRDLAGFIVGCLTDPARDGILPIGGPGPAITPREQGEMLFQMTGQTPRFRSLPVGVMDAIIGALSLGGWVVPALRAKAEFARIGRYYATESMLVWDGTRYNADATPEFGTDTLSDHYAALVRGEAVTDLGEHAVF</sequence>
<dbReference type="AlphaFoldDB" id="A0A0P7X0A5"/>
<evidence type="ECO:0000256" key="7">
    <source>
        <dbReference type="ARBA" id="ARBA00024089"/>
    </source>
</evidence>
<dbReference type="GO" id="GO:0033728">
    <property type="term" value="F:3,8-divinyl protochlorophyllide a 8-vinyl-reductase (NADPH) activity"/>
    <property type="evidence" value="ECO:0007669"/>
    <property type="project" value="UniProtKB-EC"/>
</dbReference>
<keyword evidence="2" id="KW-0521">NADP</keyword>
<evidence type="ECO:0000256" key="3">
    <source>
        <dbReference type="ARBA" id="ARBA00022946"/>
    </source>
</evidence>
<evidence type="ECO:0000313" key="11">
    <source>
        <dbReference type="EMBL" id="KPP93295.1"/>
    </source>
</evidence>
<dbReference type="UniPathway" id="UPA00668"/>
<comment type="caution">
    <text evidence="11">The sequence shown here is derived from an EMBL/GenBank/DDBJ whole genome shotgun (WGS) entry which is preliminary data.</text>
</comment>
<dbReference type="CDD" id="cd05243">
    <property type="entry name" value="SDR_a5"/>
    <property type="match status" value="1"/>
</dbReference>
<evidence type="ECO:0000256" key="1">
    <source>
        <dbReference type="ARBA" id="ARBA00005173"/>
    </source>
</evidence>
<dbReference type="Proteomes" id="UP000050413">
    <property type="component" value="Unassembled WGS sequence"/>
</dbReference>
<evidence type="ECO:0000313" key="10">
    <source>
        <dbReference type="EMBL" id="CUX83023.1"/>
    </source>
</evidence>
<dbReference type="PANTHER" id="PTHR47378">
    <property type="entry name" value="DIVINYL CHLOROPHYLLIDE A 8-VINYL-REDUCTASE, CHLOROPLASTIC"/>
    <property type="match status" value="1"/>
</dbReference>
<dbReference type="SUPFAM" id="SSF51735">
    <property type="entry name" value="NAD(P)-binding Rossmann-fold domains"/>
    <property type="match status" value="1"/>
</dbReference>
<keyword evidence="13" id="KW-1185">Reference proteome</keyword>
<dbReference type="Gene3D" id="3.40.50.720">
    <property type="entry name" value="NAD(P)-binding Rossmann-like Domain"/>
    <property type="match status" value="1"/>
</dbReference>
<evidence type="ECO:0000256" key="4">
    <source>
        <dbReference type="ARBA" id="ARBA00023002"/>
    </source>
</evidence>
<feature type="domain" description="NAD(P)-binding" evidence="9">
    <location>
        <begin position="7"/>
        <end position="190"/>
    </location>
</feature>
<evidence type="ECO:0000256" key="6">
    <source>
        <dbReference type="ARBA" id="ARBA00024059"/>
    </source>
</evidence>
<dbReference type="Pfam" id="PF13460">
    <property type="entry name" value="NAD_binding_10"/>
    <property type="match status" value="1"/>
</dbReference>
<protein>
    <recommendedName>
        <fullName evidence="7">Divinyl chlorophyllide a 8-vinyl-reductase, chloroplastic</fullName>
        <ecNumber evidence="6">1.3.1.75</ecNumber>
    </recommendedName>
</protein>
<dbReference type="EMBL" id="LJSG01000009">
    <property type="protein sequence ID" value="KPP93295.1"/>
    <property type="molecule type" value="Genomic_DNA"/>
</dbReference>
<dbReference type="EC" id="1.3.1.75" evidence="6"/>
<dbReference type="InterPro" id="IPR036291">
    <property type="entry name" value="NAD(P)-bd_dom_sf"/>
</dbReference>
<dbReference type="STRING" id="1666912.Ga0058931_2726"/>
<evidence type="ECO:0000256" key="8">
    <source>
        <dbReference type="ARBA" id="ARBA00049498"/>
    </source>
</evidence>
<dbReference type="Proteomes" id="UP000182045">
    <property type="component" value="Unassembled WGS sequence"/>
</dbReference>
<dbReference type="PANTHER" id="PTHR47378:SF1">
    <property type="entry name" value="DIVINYL CHLOROPHYLLIDE A 8-VINYL-REDUCTASE, CHLOROPLASTIC"/>
    <property type="match status" value="1"/>
</dbReference>
<keyword evidence="5" id="KW-0149">Chlorophyll biosynthesis</keyword>
<dbReference type="InterPro" id="IPR044201">
    <property type="entry name" value="DVR-like"/>
</dbReference>
<comment type="pathway">
    <text evidence="1">Porphyrin-containing compound metabolism; chlorophyll biosynthesis.</text>
</comment>
<reference evidence="10 13" key="2">
    <citation type="submission" date="2016-01" db="EMBL/GenBank/DDBJ databases">
        <authorList>
            <person name="Varghese N."/>
        </authorList>
    </citation>
    <scope>NUCLEOTIDE SEQUENCE [LARGE SCALE GENOMIC DNA]</scope>
    <source>
        <strain evidence="10 13">HL-91</strain>
    </source>
</reference>
<comment type="catalytic activity">
    <reaction evidence="8">
        <text>protochlorophyllide a + NADP(+) = 3,8-divinyl protochlorophyllide a + NADPH + H(+)</text>
        <dbReference type="Rhea" id="RHEA:48884"/>
        <dbReference type="ChEBI" id="CHEBI:15378"/>
        <dbReference type="ChEBI" id="CHEBI:57783"/>
        <dbReference type="ChEBI" id="CHEBI:58349"/>
        <dbReference type="ChEBI" id="CHEBI:58632"/>
        <dbReference type="ChEBI" id="CHEBI:83350"/>
        <dbReference type="EC" id="1.3.1.75"/>
    </reaction>
</comment>
<dbReference type="EMBL" id="FBYC01000004">
    <property type="protein sequence ID" value="CUX83023.1"/>
    <property type="molecule type" value="Genomic_DNA"/>
</dbReference>